<keyword evidence="2" id="KW-1185">Reference proteome</keyword>
<reference evidence="1 2" key="1">
    <citation type="submission" date="2019-02" db="EMBL/GenBank/DDBJ databases">
        <title>Deep-cultivation of Planctomycetes and their phenomic and genomic characterization uncovers novel biology.</title>
        <authorList>
            <person name="Wiegand S."/>
            <person name="Jogler M."/>
            <person name="Boedeker C."/>
            <person name="Pinto D."/>
            <person name="Vollmers J."/>
            <person name="Rivas-Marin E."/>
            <person name="Kohn T."/>
            <person name="Peeters S.H."/>
            <person name="Heuer A."/>
            <person name="Rast P."/>
            <person name="Oberbeckmann S."/>
            <person name="Bunk B."/>
            <person name="Jeske O."/>
            <person name="Meyerdierks A."/>
            <person name="Storesund J.E."/>
            <person name="Kallscheuer N."/>
            <person name="Luecker S."/>
            <person name="Lage O.M."/>
            <person name="Pohl T."/>
            <person name="Merkel B.J."/>
            <person name="Hornburger P."/>
            <person name="Mueller R.-W."/>
            <person name="Bruemmer F."/>
            <person name="Labrenz M."/>
            <person name="Spormann A.M."/>
            <person name="Op den Camp H."/>
            <person name="Overmann J."/>
            <person name="Amann R."/>
            <person name="Jetten M.S.M."/>
            <person name="Mascher T."/>
            <person name="Medema M.H."/>
            <person name="Devos D.P."/>
            <person name="Kaster A.-K."/>
            <person name="Ovreas L."/>
            <person name="Rohde M."/>
            <person name="Galperin M.Y."/>
            <person name="Jogler C."/>
        </authorList>
    </citation>
    <scope>NUCLEOTIDE SEQUENCE [LARGE SCALE GENOMIC DNA]</scope>
    <source>
        <strain evidence="1 2">K22_7</strain>
    </source>
</reference>
<protein>
    <submittedName>
        <fullName evidence="1">Uncharacterized protein</fullName>
    </submittedName>
</protein>
<gene>
    <name evidence="1" type="ORF">K227x_37050</name>
</gene>
<dbReference type="EMBL" id="CP036525">
    <property type="protein sequence ID" value="QDT05305.1"/>
    <property type="molecule type" value="Genomic_DNA"/>
</dbReference>
<dbReference type="Proteomes" id="UP000318538">
    <property type="component" value="Chromosome"/>
</dbReference>
<dbReference type="KEGG" id="rlc:K227x_37050"/>
<dbReference type="AlphaFoldDB" id="A0A517NDU9"/>
<name>A0A517NDU9_9BACT</name>
<organism evidence="1 2">
    <name type="scientific">Rubripirellula lacrimiformis</name>
    <dbReference type="NCBI Taxonomy" id="1930273"/>
    <lineage>
        <taxon>Bacteria</taxon>
        <taxon>Pseudomonadati</taxon>
        <taxon>Planctomycetota</taxon>
        <taxon>Planctomycetia</taxon>
        <taxon>Pirellulales</taxon>
        <taxon>Pirellulaceae</taxon>
        <taxon>Rubripirellula</taxon>
    </lineage>
</organism>
<evidence type="ECO:0000313" key="2">
    <source>
        <dbReference type="Proteomes" id="UP000318538"/>
    </source>
</evidence>
<evidence type="ECO:0000313" key="1">
    <source>
        <dbReference type="EMBL" id="QDT05305.1"/>
    </source>
</evidence>
<proteinExistence type="predicted"/>
<sequence>MSPTVCRLHDSIGDRLGLVIQKPGLSPKRLIFDSKRDWIDETASDFVFRELAETLYESRDPTSGRGCIEIAWL</sequence>
<accession>A0A517NDU9</accession>